<dbReference type="Proteomes" id="UP000553963">
    <property type="component" value="Unassembled WGS sequence"/>
</dbReference>
<dbReference type="PRINTS" id="PR00725">
    <property type="entry name" value="DADACBPTASE1"/>
</dbReference>
<feature type="signal peptide" evidence="11">
    <location>
        <begin position="1"/>
        <end position="23"/>
    </location>
</feature>
<keyword evidence="4" id="KW-0133">Cell shape</keyword>
<evidence type="ECO:0000313" key="13">
    <source>
        <dbReference type="EMBL" id="MBB3931469.1"/>
    </source>
</evidence>
<proteinExistence type="inferred from homology"/>
<dbReference type="RefSeq" id="WP_183399103.1">
    <property type="nucleotide sequence ID" value="NZ_JACIDS010000003.1"/>
</dbReference>
<feature type="active site" description="Proton acceptor" evidence="7">
    <location>
        <position position="56"/>
    </location>
</feature>
<evidence type="ECO:0000259" key="12">
    <source>
        <dbReference type="Pfam" id="PF00768"/>
    </source>
</evidence>
<evidence type="ECO:0000256" key="6">
    <source>
        <dbReference type="ARBA" id="ARBA00023316"/>
    </source>
</evidence>
<feature type="active site" evidence="7">
    <location>
        <position position="113"/>
    </location>
</feature>
<keyword evidence="13" id="KW-0645">Protease</keyword>
<protein>
    <submittedName>
        <fullName evidence="13">D-alanyl-D-alanine carboxypeptidase</fullName>
        <ecNumber evidence="13">3.4.16.4</ecNumber>
    </submittedName>
</protein>
<dbReference type="AlphaFoldDB" id="A0A840AMC9"/>
<dbReference type="Gene3D" id="3.40.710.10">
    <property type="entry name" value="DD-peptidase/beta-lactamase superfamily"/>
    <property type="match status" value="1"/>
</dbReference>
<keyword evidence="6" id="KW-0961">Cell wall biogenesis/degradation</keyword>
<evidence type="ECO:0000256" key="1">
    <source>
        <dbReference type="ARBA" id="ARBA00007164"/>
    </source>
</evidence>
<evidence type="ECO:0000256" key="7">
    <source>
        <dbReference type="PIRSR" id="PIRSR618044-1"/>
    </source>
</evidence>
<dbReference type="GO" id="GO:0009002">
    <property type="term" value="F:serine-type D-Ala-D-Ala carboxypeptidase activity"/>
    <property type="evidence" value="ECO:0007669"/>
    <property type="project" value="UniProtKB-EC"/>
</dbReference>
<feature type="compositionally biased region" description="Basic residues" evidence="10">
    <location>
        <begin position="358"/>
        <end position="367"/>
    </location>
</feature>
<feature type="chain" id="PRO_5032846324" evidence="11">
    <location>
        <begin position="24"/>
        <end position="425"/>
    </location>
</feature>
<evidence type="ECO:0000256" key="8">
    <source>
        <dbReference type="PIRSR" id="PIRSR618044-2"/>
    </source>
</evidence>
<gene>
    <name evidence="13" type="ORF">GGR25_002519</name>
</gene>
<comment type="caution">
    <text evidence="13">The sequence shown here is derived from an EMBL/GenBank/DDBJ whole genome shotgun (WGS) entry which is preliminary data.</text>
</comment>
<dbReference type="Pfam" id="PF00768">
    <property type="entry name" value="Peptidase_S11"/>
    <property type="match status" value="1"/>
</dbReference>
<evidence type="ECO:0000256" key="10">
    <source>
        <dbReference type="SAM" id="MobiDB-lite"/>
    </source>
</evidence>
<name>A0A840AMC9_9HYPH</name>
<dbReference type="InterPro" id="IPR001967">
    <property type="entry name" value="Peptidase_S11_N"/>
</dbReference>
<dbReference type="GO" id="GO:0009252">
    <property type="term" value="P:peptidoglycan biosynthetic process"/>
    <property type="evidence" value="ECO:0007669"/>
    <property type="project" value="UniProtKB-KW"/>
</dbReference>
<feature type="active site" description="Acyl-ester intermediate" evidence="7">
    <location>
        <position position="53"/>
    </location>
</feature>
<sequence length="425" mass="44824">MTRPIAQLIATFFALILTAGAAAAVETPYLVADMDSGKVLAERNAHQLWYPASVTKLMNAYVVFKALREGRVTLQTEVVVTPEALAEPPSKMGFKVGTVIDLDNALKMMLVHSSNDIAVAVAQTIGGTEQNYVDMMNAEAARLGMTSTHFVNPNGLPGPGQATTARDLAVLARALWTEFPQQRPVFQISAIKSGKRVLKSANNLLERYTGTLGLKTGFICSSGFNIVAVAKRNGRTLVAVVLGSDSSKDRAELTARLLNDGFSKPISLTPRPTLASFRGSSPVPYAIDMRDDVCGKRNKGENEADAENAGGPVASALEPRFKLMEPVVVTTLGMRTPSGDIKAAGVDPTDKPAAPAKPAKKKVVKKKASPDATASQEAPAPTLVDSPPKSATKKAAKPSSKIEVGVPFDSTDIAPLPDVPAPATQ</sequence>
<evidence type="ECO:0000256" key="3">
    <source>
        <dbReference type="ARBA" id="ARBA00022801"/>
    </source>
</evidence>
<dbReference type="GO" id="GO:0006508">
    <property type="term" value="P:proteolysis"/>
    <property type="evidence" value="ECO:0007669"/>
    <property type="project" value="InterPro"/>
</dbReference>
<evidence type="ECO:0000313" key="14">
    <source>
        <dbReference type="Proteomes" id="UP000553963"/>
    </source>
</evidence>
<dbReference type="PANTHER" id="PTHR21581:SF6">
    <property type="entry name" value="TRAFFICKING PROTEIN PARTICLE COMPLEX SUBUNIT 12"/>
    <property type="match status" value="1"/>
</dbReference>
<comment type="similarity">
    <text evidence="1 9">Belongs to the peptidase S11 family.</text>
</comment>
<accession>A0A840AMC9</accession>
<dbReference type="InterPro" id="IPR018044">
    <property type="entry name" value="Peptidase_S11"/>
</dbReference>
<evidence type="ECO:0000256" key="4">
    <source>
        <dbReference type="ARBA" id="ARBA00022960"/>
    </source>
</evidence>
<dbReference type="SUPFAM" id="SSF56601">
    <property type="entry name" value="beta-lactamase/transpeptidase-like"/>
    <property type="match status" value="1"/>
</dbReference>
<evidence type="ECO:0000256" key="11">
    <source>
        <dbReference type="SAM" id="SignalP"/>
    </source>
</evidence>
<feature type="domain" description="Peptidase S11 D-alanyl-D-alanine carboxypeptidase A N-terminal" evidence="12">
    <location>
        <begin position="28"/>
        <end position="245"/>
    </location>
</feature>
<keyword evidence="2 11" id="KW-0732">Signal</keyword>
<feature type="region of interest" description="Disordered" evidence="10">
    <location>
        <begin position="335"/>
        <end position="425"/>
    </location>
</feature>
<keyword evidence="5" id="KW-0573">Peptidoglycan synthesis</keyword>
<organism evidence="13 14">
    <name type="scientific">Kaistia hirudinis</name>
    <dbReference type="NCBI Taxonomy" id="1293440"/>
    <lineage>
        <taxon>Bacteria</taxon>
        <taxon>Pseudomonadati</taxon>
        <taxon>Pseudomonadota</taxon>
        <taxon>Alphaproteobacteria</taxon>
        <taxon>Hyphomicrobiales</taxon>
        <taxon>Kaistiaceae</taxon>
        <taxon>Kaistia</taxon>
    </lineage>
</organism>
<evidence type="ECO:0000256" key="9">
    <source>
        <dbReference type="RuleBase" id="RU004016"/>
    </source>
</evidence>
<reference evidence="13 14" key="1">
    <citation type="submission" date="2020-08" db="EMBL/GenBank/DDBJ databases">
        <title>Genomic Encyclopedia of Type Strains, Phase IV (KMG-IV): sequencing the most valuable type-strain genomes for metagenomic binning, comparative biology and taxonomic classification.</title>
        <authorList>
            <person name="Goeker M."/>
        </authorList>
    </citation>
    <scope>NUCLEOTIDE SEQUENCE [LARGE SCALE GENOMIC DNA]</scope>
    <source>
        <strain evidence="13 14">DSM 25966</strain>
    </source>
</reference>
<keyword evidence="14" id="KW-1185">Reference proteome</keyword>
<dbReference type="InterPro" id="IPR012338">
    <property type="entry name" value="Beta-lactam/transpept-like"/>
</dbReference>
<feature type="binding site" evidence="8">
    <location>
        <position position="215"/>
    </location>
    <ligand>
        <name>substrate</name>
    </ligand>
</feature>
<dbReference type="PANTHER" id="PTHR21581">
    <property type="entry name" value="D-ALANYL-D-ALANINE CARBOXYPEPTIDASE"/>
    <property type="match status" value="1"/>
</dbReference>
<evidence type="ECO:0000256" key="2">
    <source>
        <dbReference type="ARBA" id="ARBA00022729"/>
    </source>
</evidence>
<dbReference type="EMBL" id="JACIDS010000003">
    <property type="protein sequence ID" value="MBB3931469.1"/>
    <property type="molecule type" value="Genomic_DNA"/>
</dbReference>
<keyword evidence="13" id="KW-0121">Carboxypeptidase</keyword>
<dbReference type="GO" id="GO:0071555">
    <property type="term" value="P:cell wall organization"/>
    <property type="evidence" value="ECO:0007669"/>
    <property type="project" value="UniProtKB-KW"/>
</dbReference>
<keyword evidence="3 13" id="KW-0378">Hydrolase</keyword>
<dbReference type="GO" id="GO:0008360">
    <property type="term" value="P:regulation of cell shape"/>
    <property type="evidence" value="ECO:0007669"/>
    <property type="project" value="UniProtKB-KW"/>
</dbReference>
<evidence type="ECO:0000256" key="5">
    <source>
        <dbReference type="ARBA" id="ARBA00022984"/>
    </source>
</evidence>
<dbReference type="EC" id="3.4.16.4" evidence="13"/>